<feature type="domain" description="ISXO2-like transposase" evidence="1">
    <location>
        <begin position="129"/>
        <end position="275"/>
    </location>
</feature>
<name>N0B415_9HYPH</name>
<reference evidence="2 3" key="1">
    <citation type="journal article" date="2013" name="Genome Announc.">
        <title>Genome sequences for three denitrifying bacterial strains isolated from a uranium- and nitrate-contaminated subsurface environment.</title>
        <authorList>
            <person name="Venkatramanan R."/>
            <person name="Prakash O."/>
            <person name="Woyke T."/>
            <person name="Chain P."/>
            <person name="Goodwin L.A."/>
            <person name="Watson D."/>
            <person name="Brooks S."/>
            <person name="Kostka J.E."/>
            <person name="Green S.J."/>
        </authorList>
    </citation>
    <scope>NUCLEOTIDE SEQUENCE [LARGE SCALE GENOMIC DNA]</scope>
    <source>
        <strain evidence="2 3">1NES1</strain>
    </source>
</reference>
<proteinExistence type="predicted"/>
<dbReference type="InterPro" id="IPR024445">
    <property type="entry name" value="Tnp_ISXO2-like"/>
</dbReference>
<dbReference type="AlphaFoldDB" id="N0B415"/>
<gene>
    <name evidence="2" type="ORF">HYPDE_32933</name>
</gene>
<dbReference type="InterPro" id="IPR053164">
    <property type="entry name" value="IS1016-like_transposase"/>
</dbReference>
<evidence type="ECO:0000313" key="3">
    <source>
        <dbReference type="Proteomes" id="UP000005952"/>
    </source>
</evidence>
<dbReference type="InterPro" id="IPR024442">
    <property type="entry name" value="Transposase_Zn_ribbon"/>
</dbReference>
<protein>
    <submittedName>
        <fullName evidence="2">ISSpo8, transposase</fullName>
    </submittedName>
</protein>
<keyword evidence="3" id="KW-1185">Reference proteome</keyword>
<dbReference type="PANTHER" id="PTHR47163">
    <property type="entry name" value="DDE_TNP_IS1595 DOMAIN-CONTAINING PROTEIN"/>
    <property type="match status" value="1"/>
</dbReference>
<dbReference type="STRING" id="670307.HYPDE_32933"/>
<organism evidence="2 3">
    <name type="scientific">Hyphomicrobium denitrificans 1NES1</name>
    <dbReference type="NCBI Taxonomy" id="670307"/>
    <lineage>
        <taxon>Bacteria</taxon>
        <taxon>Pseudomonadati</taxon>
        <taxon>Pseudomonadota</taxon>
        <taxon>Alphaproteobacteria</taxon>
        <taxon>Hyphomicrobiales</taxon>
        <taxon>Hyphomicrobiaceae</taxon>
        <taxon>Hyphomicrobium</taxon>
    </lineage>
</organism>
<dbReference type="HOGENOM" id="CLU_044348_1_2_5"/>
<sequence>MSVDPRDPMFHNEDKARAYFEEQRWPNGPVCPHCGSKHAHRLEGKAHRAGLLQCNDCLGQYSVTLGTVMESSHVPLTKWALAFHKMAASKKGISAKQIQRELDLGSYRTAWFMAHRIREAMGIPNDDGKIGGSGKTVESDETFVGGKKKNVHRGKPEPKKHAVMALVERGGKMRAKHVPNVTAKTIKKTLAKHADKASVLMTDDSTWSRTAGKSFADHGVVKHSLGEYVSKDGIAHIQTVESFFAILKRGITGSFHSVSEKHLQRYVDEFAFRWNARSSLGIEDAERAAQMVRGAEGKRLTYRQPDQV</sequence>
<dbReference type="Proteomes" id="UP000005952">
    <property type="component" value="Chromosome"/>
</dbReference>
<dbReference type="Pfam" id="PF12760">
    <property type="entry name" value="Zn_ribbon_IS1595"/>
    <property type="match status" value="1"/>
</dbReference>
<dbReference type="PANTHER" id="PTHR47163:SF2">
    <property type="entry name" value="SI:DKEY-17M8.2"/>
    <property type="match status" value="1"/>
</dbReference>
<dbReference type="RefSeq" id="WP_015598285.1">
    <property type="nucleotide sequence ID" value="NC_021172.1"/>
</dbReference>
<dbReference type="NCBIfam" id="NF033547">
    <property type="entry name" value="transpos_IS1595"/>
    <property type="match status" value="1"/>
</dbReference>
<evidence type="ECO:0000313" key="2">
    <source>
        <dbReference type="EMBL" id="AGK58259.1"/>
    </source>
</evidence>
<dbReference type="eggNOG" id="COG3677">
    <property type="taxonomic scope" value="Bacteria"/>
</dbReference>
<dbReference type="SMART" id="SM01126">
    <property type="entry name" value="DDE_Tnp_IS1595"/>
    <property type="match status" value="1"/>
</dbReference>
<evidence type="ECO:0000259" key="1">
    <source>
        <dbReference type="SMART" id="SM01126"/>
    </source>
</evidence>
<dbReference type="KEGG" id="hdt:HYPDE_32933"/>
<dbReference type="Pfam" id="PF12762">
    <property type="entry name" value="DDE_Tnp_IS1595"/>
    <property type="match status" value="1"/>
</dbReference>
<dbReference type="EMBL" id="CP005587">
    <property type="protein sequence ID" value="AGK58259.1"/>
    <property type="molecule type" value="Genomic_DNA"/>
</dbReference>
<accession>N0B415</accession>